<reference evidence="1" key="2">
    <citation type="submission" date="2021-04" db="EMBL/GenBank/DDBJ databases">
        <authorList>
            <person name="Gilroy R."/>
        </authorList>
    </citation>
    <scope>NUCLEOTIDE SEQUENCE</scope>
    <source>
        <strain evidence="1">CHK191-13928</strain>
    </source>
</reference>
<evidence type="ECO:0000313" key="1">
    <source>
        <dbReference type="EMBL" id="HIX67236.1"/>
    </source>
</evidence>
<reference evidence="1" key="1">
    <citation type="journal article" date="2021" name="PeerJ">
        <title>Extensive microbial diversity within the chicken gut microbiome revealed by metagenomics and culture.</title>
        <authorList>
            <person name="Gilroy R."/>
            <person name="Ravi A."/>
            <person name="Getino M."/>
            <person name="Pursley I."/>
            <person name="Horton D.L."/>
            <person name="Alikhan N.F."/>
            <person name="Baker D."/>
            <person name="Gharbi K."/>
            <person name="Hall N."/>
            <person name="Watson M."/>
            <person name="Adriaenssens E.M."/>
            <person name="Foster-Nyarko E."/>
            <person name="Jarju S."/>
            <person name="Secka A."/>
            <person name="Antonio M."/>
            <person name="Oren A."/>
            <person name="Chaudhuri R.R."/>
            <person name="La Ragione R."/>
            <person name="Hildebrand F."/>
            <person name="Pallen M.J."/>
        </authorList>
    </citation>
    <scope>NUCLEOTIDE SEQUENCE</scope>
    <source>
        <strain evidence="1">CHK191-13928</strain>
    </source>
</reference>
<comment type="caution">
    <text evidence="1">The sequence shown here is derived from an EMBL/GenBank/DDBJ whole genome shotgun (WGS) entry which is preliminary data.</text>
</comment>
<gene>
    <name evidence="1" type="ORF">H9735_03800</name>
</gene>
<dbReference type="AlphaFoldDB" id="A0A9D1WUB5"/>
<dbReference type="Proteomes" id="UP000886721">
    <property type="component" value="Unassembled WGS sequence"/>
</dbReference>
<name>A0A9D1WUB5_9FIRM</name>
<evidence type="ECO:0000313" key="2">
    <source>
        <dbReference type="Proteomes" id="UP000886721"/>
    </source>
</evidence>
<organism evidence="1 2">
    <name type="scientific">Candidatus Anaerostipes excrementavium</name>
    <dbReference type="NCBI Taxonomy" id="2838463"/>
    <lineage>
        <taxon>Bacteria</taxon>
        <taxon>Bacillati</taxon>
        <taxon>Bacillota</taxon>
        <taxon>Clostridia</taxon>
        <taxon>Lachnospirales</taxon>
        <taxon>Lachnospiraceae</taxon>
        <taxon>Anaerostipes</taxon>
    </lineage>
</organism>
<protein>
    <submittedName>
        <fullName evidence="1">Uncharacterized protein</fullName>
    </submittedName>
</protein>
<proteinExistence type="predicted"/>
<accession>A0A9D1WUB5</accession>
<sequence>MKITIEIPEEEIKDRLLDVIANQYYRDYSSDRRKVDMVTKECVREIIYKDKERIIDRIVSQASSHTKTLAVKKMIEQMQKQ</sequence>
<dbReference type="EMBL" id="DXEM01000011">
    <property type="protein sequence ID" value="HIX67236.1"/>
    <property type="molecule type" value="Genomic_DNA"/>
</dbReference>